<protein>
    <submittedName>
        <fullName evidence="1">Uncharacterized protein</fullName>
    </submittedName>
</protein>
<gene>
    <name evidence="1" type="ORF">EKO27_g459</name>
</gene>
<dbReference type="EMBL" id="RYZI01000005">
    <property type="protein sequence ID" value="RWA14658.1"/>
    <property type="molecule type" value="Genomic_DNA"/>
</dbReference>
<evidence type="ECO:0000313" key="2">
    <source>
        <dbReference type="Proteomes" id="UP000286045"/>
    </source>
</evidence>
<dbReference type="Proteomes" id="UP000286045">
    <property type="component" value="Unassembled WGS sequence"/>
</dbReference>
<proteinExistence type="predicted"/>
<keyword evidence="2" id="KW-1185">Reference proteome</keyword>
<reference evidence="1 2" key="1">
    <citation type="submission" date="2018-12" db="EMBL/GenBank/DDBJ databases">
        <title>Draft genome sequence of Xylaria grammica IHI A82.</title>
        <authorList>
            <person name="Buettner E."/>
            <person name="Kellner H."/>
        </authorList>
    </citation>
    <scope>NUCLEOTIDE SEQUENCE [LARGE SCALE GENOMIC DNA]</scope>
    <source>
        <strain evidence="1 2">IHI A82</strain>
    </source>
</reference>
<comment type="caution">
    <text evidence="1">The sequence shown here is derived from an EMBL/GenBank/DDBJ whole genome shotgun (WGS) entry which is preliminary data.</text>
</comment>
<sequence length="184" mass="20783">MLGPAKSTPTSELVRKPSAIKRAATAVRKLVVGRTLEERSATVEKKQNAELNRLFTELALERAAQKRKKELKELRLQALQTGFIDRELLRELAEAERVYLNPRPTRKSRFEGDDYTLVDGLVARLPGRLYDGDYIFLGSNKGLYIGSHNLGRGAHQIPLAAEGQYSEYRETARAYYQLCRGMDG</sequence>
<accession>A0A439DJR4</accession>
<evidence type="ECO:0000313" key="1">
    <source>
        <dbReference type="EMBL" id="RWA14658.1"/>
    </source>
</evidence>
<name>A0A439DJR4_9PEZI</name>
<organism evidence="1 2">
    <name type="scientific">Xylaria grammica</name>
    <dbReference type="NCBI Taxonomy" id="363999"/>
    <lineage>
        <taxon>Eukaryota</taxon>
        <taxon>Fungi</taxon>
        <taxon>Dikarya</taxon>
        <taxon>Ascomycota</taxon>
        <taxon>Pezizomycotina</taxon>
        <taxon>Sordariomycetes</taxon>
        <taxon>Xylariomycetidae</taxon>
        <taxon>Xylariales</taxon>
        <taxon>Xylariaceae</taxon>
        <taxon>Xylaria</taxon>
    </lineage>
</organism>
<dbReference type="AlphaFoldDB" id="A0A439DJR4"/>